<evidence type="ECO:0000259" key="3">
    <source>
        <dbReference type="Pfam" id="PF08028"/>
    </source>
</evidence>
<feature type="domain" description="Acyl-CoA dehydrogenase/oxidase N-terminal" evidence="2">
    <location>
        <begin position="16"/>
        <end position="97"/>
    </location>
</feature>
<evidence type="ECO:0000259" key="2">
    <source>
        <dbReference type="Pfam" id="PF02771"/>
    </source>
</evidence>
<dbReference type="InterPro" id="IPR013107">
    <property type="entry name" value="Acyl-CoA_DH_C"/>
</dbReference>
<dbReference type="AlphaFoldDB" id="A0A095YFJ9"/>
<dbReference type="Gene3D" id="2.40.110.10">
    <property type="entry name" value="Butyryl-CoA Dehydrogenase, subunit A, domain 2"/>
    <property type="match status" value="1"/>
</dbReference>
<protein>
    <recommendedName>
        <fullName evidence="6">Acyl-CoA dehydrogenase</fullName>
    </recommendedName>
</protein>
<dbReference type="InterPro" id="IPR013786">
    <property type="entry name" value="AcylCoA_DH/ox_N"/>
</dbReference>
<dbReference type="GO" id="GO:0003995">
    <property type="term" value="F:acyl-CoA dehydrogenase activity"/>
    <property type="evidence" value="ECO:0007669"/>
    <property type="project" value="TreeGrafter"/>
</dbReference>
<dbReference type="GO" id="GO:0050660">
    <property type="term" value="F:flavin adenine dinucleotide binding"/>
    <property type="evidence" value="ECO:0007669"/>
    <property type="project" value="InterPro"/>
</dbReference>
<dbReference type="InterPro" id="IPR046373">
    <property type="entry name" value="Acyl-CoA_Oxase/DH_mid-dom_sf"/>
</dbReference>
<dbReference type="Proteomes" id="UP000053528">
    <property type="component" value="Unassembled WGS sequence"/>
</dbReference>
<dbReference type="Gene3D" id="1.20.140.10">
    <property type="entry name" value="Butyryl-CoA Dehydrogenase, subunit A, domain 3"/>
    <property type="match status" value="1"/>
</dbReference>
<keyword evidence="1" id="KW-0560">Oxidoreductase</keyword>
<dbReference type="Pfam" id="PF02771">
    <property type="entry name" value="Acyl-CoA_dh_N"/>
    <property type="match status" value="1"/>
</dbReference>
<dbReference type="PANTHER" id="PTHR43884:SF25">
    <property type="entry name" value="ACYL-COA DEHYDROGENASE YDBM-RELATED"/>
    <property type="match status" value="1"/>
</dbReference>
<dbReference type="SUPFAM" id="SSF56645">
    <property type="entry name" value="Acyl-CoA dehydrogenase NM domain-like"/>
    <property type="match status" value="1"/>
</dbReference>
<evidence type="ECO:0000313" key="5">
    <source>
        <dbReference type="Proteomes" id="UP000053528"/>
    </source>
</evidence>
<dbReference type="Gene3D" id="1.10.540.10">
    <property type="entry name" value="Acyl-CoA dehydrogenase/oxidase, N-terminal domain"/>
    <property type="match status" value="1"/>
</dbReference>
<dbReference type="InterPro" id="IPR036250">
    <property type="entry name" value="AcylCo_DH-like_C"/>
</dbReference>
<reference evidence="4 5" key="1">
    <citation type="submission" date="2014-07" db="EMBL/GenBank/DDBJ databases">
        <authorList>
            <person name="McCorrison J."/>
            <person name="Sanka R."/>
            <person name="Torralba M."/>
            <person name="Gillis M."/>
            <person name="Haft D.H."/>
            <person name="Methe B."/>
            <person name="Sutton G."/>
            <person name="Nelson K.E."/>
        </authorList>
    </citation>
    <scope>NUCLEOTIDE SEQUENCE [LARGE SCALE GENOMIC DNA]</scope>
    <source>
        <strain evidence="4 5">DNF00011</strain>
    </source>
</reference>
<comment type="caution">
    <text evidence="4">The sequence shown here is derived from an EMBL/GenBank/DDBJ whole genome shotgun (WGS) entry which is preliminary data.</text>
</comment>
<dbReference type="RefSeq" id="WP_035755296.1">
    <property type="nucleotide sequence ID" value="NZ_JRNH01000011.1"/>
</dbReference>
<feature type="domain" description="Acyl-CoA dehydrogenase C-terminal" evidence="3">
    <location>
        <begin position="237"/>
        <end position="358"/>
    </location>
</feature>
<dbReference type="Pfam" id="PF08028">
    <property type="entry name" value="Acyl-CoA_dh_2"/>
    <property type="match status" value="1"/>
</dbReference>
<dbReference type="PIRSF" id="PIRSF016578">
    <property type="entry name" value="HsaA"/>
    <property type="match status" value="1"/>
</dbReference>
<dbReference type="InterPro" id="IPR009100">
    <property type="entry name" value="AcylCoA_DH/oxidase_NM_dom_sf"/>
</dbReference>
<sequence length="383" mass="41316">MSDRVTAILTPGLLETLRERAPEYDQNNEFAAQDVRDLAEAGYFTATLPVEEGGAGWSFADLVRAERMLAASAPATALAVNMHQVWCGVDKILRSWGDDRLAFMRQWVSEGELLAFGVSEPGNDAVLLDSYTQATPGQGGYSLNGLKVFTSLGPAWTRLGVMGKHDGQLLYGFVEPQEGVQRVGEWDALGMRASGSFATKLTDAWMKEETIHTRFEPWDATEPLVAAIFASFLTLTGSVYVGIADRALELARTSANERTSRSTGLALSQQPAPRTLMAEAGMKQIALDAVVESVVNELDAGLNPSPATVARWVTLRTMATDTAQAHIETARALSGGAGFTRTSEISRLYRDVAAGMHHPSQRPSAMESVANWLVGPVEHTTNS</sequence>
<dbReference type="EMBL" id="JRNH01000011">
    <property type="protein sequence ID" value="KGF20881.1"/>
    <property type="molecule type" value="Genomic_DNA"/>
</dbReference>
<name>A0A095YFJ9_9MICC</name>
<evidence type="ECO:0008006" key="6">
    <source>
        <dbReference type="Google" id="ProtNLM"/>
    </source>
</evidence>
<dbReference type="InterPro" id="IPR037069">
    <property type="entry name" value="AcylCoA_DH/ox_N_sf"/>
</dbReference>
<proteinExistence type="predicted"/>
<evidence type="ECO:0000313" key="4">
    <source>
        <dbReference type="EMBL" id="KGF20881.1"/>
    </source>
</evidence>
<evidence type="ECO:0000256" key="1">
    <source>
        <dbReference type="ARBA" id="ARBA00023002"/>
    </source>
</evidence>
<accession>A0A095YFJ9</accession>
<dbReference type="PANTHER" id="PTHR43884">
    <property type="entry name" value="ACYL-COA DEHYDROGENASE"/>
    <property type="match status" value="1"/>
</dbReference>
<dbReference type="SUPFAM" id="SSF47203">
    <property type="entry name" value="Acyl-CoA dehydrogenase C-terminal domain-like"/>
    <property type="match status" value="1"/>
</dbReference>
<gene>
    <name evidence="4" type="ORF">HMPREF2128_04080</name>
</gene>
<organism evidence="4 5">
    <name type="scientific">Pseudoglutamicibacter albus DNF00011</name>
    <dbReference type="NCBI Taxonomy" id="1401063"/>
    <lineage>
        <taxon>Bacteria</taxon>
        <taxon>Bacillati</taxon>
        <taxon>Actinomycetota</taxon>
        <taxon>Actinomycetes</taxon>
        <taxon>Micrococcales</taxon>
        <taxon>Micrococcaceae</taxon>
        <taxon>Pseudoglutamicibacter</taxon>
    </lineage>
</organism>